<evidence type="ECO:0000256" key="3">
    <source>
        <dbReference type="ARBA" id="ARBA00017057"/>
    </source>
</evidence>
<keyword evidence="6 9" id="KW-1133">Transmembrane helix</keyword>
<dbReference type="GO" id="GO:0005787">
    <property type="term" value="C:signal peptidase complex"/>
    <property type="evidence" value="ECO:0007669"/>
    <property type="project" value="EnsemblFungi"/>
</dbReference>
<evidence type="ECO:0000256" key="9">
    <source>
        <dbReference type="SAM" id="Phobius"/>
    </source>
</evidence>
<name>A0A1G4K4D3_9SACH</name>
<evidence type="ECO:0000313" key="10">
    <source>
        <dbReference type="EMBL" id="SCU98597.1"/>
    </source>
</evidence>
<dbReference type="Pfam" id="PF06703">
    <property type="entry name" value="SPC25"/>
    <property type="match status" value="1"/>
</dbReference>
<reference evidence="10 11" key="1">
    <citation type="submission" date="2016-03" db="EMBL/GenBank/DDBJ databases">
        <authorList>
            <person name="Devillers H."/>
        </authorList>
    </citation>
    <scope>NUCLEOTIDE SEQUENCE [LARGE SCALE GENOMIC DNA]</scope>
    <source>
        <strain evidence="10">CBS 10888</strain>
    </source>
</reference>
<evidence type="ECO:0000256" key="6">
    <source>
        <dbReference type="ARBA" id="ARBA00022989"/>
    </source>
</evidence>
<proteinExistence type="inferred from homology"/>
<evidence type="ECO:0000313" key="11">
    <source>
        <dbReference type="Proteomes" id="UP000190274"/>
    </source>
</evidence>
<dbReference type="Proteomes" id="UP000190274">
    <property type="component" value="Chromosome H"/>
</dbReference>
<dbReference type="OrthoDB" id="29558at2759"/>
<feature type="transmembrane region" description="Helical" evidence="9">
    <location>
        <begin position="69"/>
        <end position="87"/>
    </location>
</feature>
<keyword evidence="4 9" id="KW-0812">Transmembrane</keyword>
<organism evidence="10 11">
    <name type="scientific">Lachancea dasiensis</name>
    <dbReference type="NCBI Taxonomy" id="1072105"/>
    <lineage>
        <taxon>Eukaryota</taxon>
        <taxon>Fungi</taxon>
        <taxon>Dikarya</taxon>
        <taxon>Ascomycota</taxon>
        <taxon>Saccharomycotina</taxon>
        <taxon>Saccharomycetes</taxon>
        <taxon>Saccharomycetales</taxon>
        <taxon>Saccharomycetaceae</taxon>
        <taxon>Lachancea</taxon>
    </lineage>
</organism>
<feature type="transmembrane region" description="Helical" evidence="9">
    <location>
        <begin position="41"/>
        <end position="57"/>
    </location>
</feature>
<comment type="function">
    <text evidence="8">Component of the signal peptidase complex (SPC) which catalyzes the cleavage of N-terminal signal sequences from nascent proteins as they are translocated into the lumen of the endoplasmic reticulum. Enhances the enzymatic activity of SPC and facilitates the interactions between different components of the translocation site.</text>
</comment>
<dbReference type="EMBL" id="LT598461">
    <property type="protein sequence ID" value="SCU98597.1"/>
    <property type="molecule type" value="Genomic_DNA"/>
</dbReference>
<dbReference type="InterPro" id="IPR009582">
    <property type="entry name" value="Spc2/SPCS2"/>
</dbReference>
<dbReference type="STRING" id="1266660.A0A1G4K4D3"/>
<dbReference type="GO" id="GO:0006465">
    <property type="term" value="P:signal peptide processing"/>
    <property type="evidence" value="ECO:0007669"/>
    <property type="project" value="EnsemblFungi"/>
</dbReference>
<comment type="subcellular location">
    <subcellularLocation>
        <location evidence="1">Endoplasmic reticulum membrane</location>
        <topology evidence="1">Multi-pass membrane protein</topology>
    </subcellularLocation>
</comment>
<evidence type="ECO:0000256" key="8">
    <source>
        <dbReference type="ARBA" id="ARBA00045608"/>
    </source>
</evidence>
<dbReference type="GO" id="GO:0120236">
    <property type="term" value="P:negative regulation of post-translational protein targeting to membrane, translocation"/>
    <property type="evidence" value="ECO:0007669"/>
    <property type="project" value="EnsemblFungi"/>
</dbReference>
<dbReference type="PANTHER" id="PTHR13085">
    <property type="entry name" value="MICROSOMAL SIGNAL PEPTIDASE 25 KDA SUBUNIT"/>
    <property type="match status" value="1"/>
</dbReference>
<comment type="similarity">
    <text evidence="2">Belongs to the SPCS2 family.</text>
</comment>
<evidence type="ECO:0000256" key="2">
    <source>
        <dbReference type="ARBA" id="ARBA00007324"/>
    </source>
</evidence>
<dbReference type="PANTHER" id="PTHR13085:SF0">
    <property type="entry name" value="SIGNAL PEPTIDASE COMPLEX SUBUNIT 2"/>
    <property type="match status" value="1"/>
</dbReference>
<evidence type="ECO:0000256" key="4">
    <source>
        <dbReference type="ARBA" id="ARBA00022692"/>
    </source>
</evidence>
<keyword evidence="5" id="KW-0256">Endoplasmic reticulum</keyword>
<dbReference type="GO" id="GO:0045047">
    <property type="term" value="P:protein targeting to ER"/>
    <property type="evidence" value="ECO:0007669"/>
    <property type="project" value="EnsemblFungi"/>
</dbReference>
<evidence type="ECO:0000256" key="1">
    <source>
        <dbReference type="ARBA" id="ARBA00004477"/>
    </source>
</evidence>
<keyword evidence="7 9" id="KW-0472">Membrane</keyword>
<dbReference type="AlphaFoldDB" id="A0A1G4K4D3"/>
<evidence type="ECO:0000256" key="7">
    <source>
        <dbReference type="ARBA" id="ARBA00023136"/>
    </source>
</evidence>
<keyword evidence="11" id="KW-1185">Reference proteome</keyword>
<accession>A0A1G4K4D3</accession>
<protein>
    <recommendedName>
        <fullName evidence="3">Signal peptidase complex subunit 2</fullName>
    </recommendedName>
</protein>
<evidence type="ECO:0000256" key="5">
    <source>
        <dbReference type="ARBA" id="ARBA00022824"/>
    </source>
</evidence>
<gene>
    <name evidence="10" type="ORF">LADA_0H14158G</name>
</gene>
<sequence>MSKPINVYSTPDLRQTLDEALPATFERLGFTQSFKLIDTKLFLGYSIALIAGISFMLDKKWTFEDALTYQKILVGAYVVLSVVFWYFSKYVEKGVKYSGSSGDRTVVVATKMEKHSVNYEVTLRDDRGKVIEAQLAANTVFNEAGYLQSDRLFKWFEEFLGSLVKKAQ</sequence>
<dbReference type="GO" id="GO:0008233">
    <property type="term" value="F:peptidase activity"/>
    <property type="evidence" value="ECO:0007669"/>
    <property type="project" value="EnsemblFungi"/>
</dbReference>